<dbReference type="RefSeq" id="WP_270072838.1">
    <property type="nucleotide sequence ID" value="NZ_JAJAQC010000024.1"/>
</dbReference>
<dbReference type="PROSITE" id="PS50966">
    <property type="entry name" value="ZF_SWIM"/>
    <property type="match status" value="1"/>
</dbReference>
<keyword evidence="1" id="KW-0863">Zinc-finger</keyword>
<dbReference type="Proteomes" id="UP001140076">
    <property type="component" value="Unassembled WGS sequence"/>
</dbReference>
<dbReference type="PANTHER" id="PTHR38133:SF1">
    <property type="entry name" value="SLR1429 PROTEIN"/>
    <property type="match status" value="1"/>
</dbReference>
<dbReference type="PANTHER" id="PTHR38133">
    <property type="entry name" value="SLR1429 PROTEIN"/>
    <property type="match status" value="1"/>
</dbReference>
<dbReference type="AlphaFoldDB" id="A0A9X3NL93"/>
<dbReference type="EMBL" id="JAJAQC010000024">
    <property type="protein sequence ID" value="MDA0565562.1"/>
    <property type="molecule type" value="Genomic_DNA"/>
</dbReference>
<feature type="compositionally biased region" description="Pro residues" evidence="2">
    <location>
        <begin position="193"/>
        <end position="203"/>
    </location>
</feature>
<name>A0A9X3NL93_9ACTN</name>
<evidence type="ECO:0000313" key="5">
    <source>
        <dbReference type="Proteomes" id="UP001140076"/>
    </source>
</evidence>
<reference evidence="4" key="1">
    <citation type="submission" date="2021-10" db="EMBL/GenBank/DDBJ databases">
        <title>Streptomonospora sp. nov., isolated from mangrove soil.</title>
        <authorList>
            <person name="Chen X."/>
            <person name="Ge X."/>
            <person name="Liu W."/>
        </authorList>
    </citation>
    <scope>NUCLEOTIDE SEQUENCE</scope>
    <source>
        <strain evidence="4">S1-112</strain>
    </source>
</reference>
<feature type="domain" description="SWIM-type" evidence="3">
    <location>
        <begin position="110"/>
        <end position="145"/>
    </location>
</feature>
<evidence type="ECO:0000313" key="4">
    <source>
        <dbReference type="EMBL" id="MDA0565562.1"/>
    </source>
</evidence>
<keyword evidence="1" id="KW-0479">Metal-binding</keyword>
<feature type="compositionally biased region" description="Pro residues" evidence="2">
    <location>
        <begin position="247"/>
        <end position="257"/>
    </location>
</feature>
<gene>
    <name evidence="4" type="ORF">LG943_14735</name>
</gene>
<dbReference type="GO" id="GO:0008270">
    <property type="term" value="F:zinc ion binding"/>
    <property type="evidence" value="ECO:0007669"/>
    <property type="project" value="UniProtKB-KW"/>
</dbReference>
<organism evidence="4 5">
    <name type="scientific">Streptomonospora mangrovi</name>
    <dbReference type="NCBI Taxonomy" id="2883123"/>
    <lineage>
        <taxon>Bacteria</taxon>
        <taxon>Bacillati</taxon>
        <taxon>Actinomycetota</taxon>
        <taxon>Actinomycetes</taxon>
        <taxon>Streptosporangiales</taxon>
        <taxon>Nocardiopsidaceae</taxon>
        <taxon>Streptomonospora</taxon>
    </lineage>
</organism>
<feature type="region of interest" description="Disordered" evidence="2">
    <location>
        <begin position="235"/>
        <end position="257"/>
    </location>
</feature>
<dbReference type="InterPro" id="IPR007527">
    <property type="entry name" value="Znf_SWIM"/>
</dbReference>
<comment type="caution">
    <text evidence="4">The sequence shown here is derived from an EMBL/GenBank/DDBJ whole genome shotgun (WGS) entry which is preliminary data.</text>
</comment>
<feature type="region of interest" description="Disordered" evidence="2">
    <location>
        <begin position="193"/>
        <end position="221"/>
    </location>
</feature>
<accession>A0A9X3NL93</accession>
<keyword evidence="5" id="KW-1185">Reference proteome</keyword>
<dbReference type="Pfam" id="PF04434">
    <property type="entry name" value="SWIM"/>
    <property type="match status" value="1"/>
</dbReference>
<protein>
    <submittedName>
        <fullName evidence="4">SWIM zinc finger family protein</fullName>
    </submittedName>
</protein>
<proteinExistence type="predicted"/>
<keyword evidence="1" id="KW-0862">Zinc</keyword>
<evidence type="ECO:0000259" key="3">
    <source>
        <dbReference type="PROSITE" id="PS50966"/>
    </source>
</evidence>
<evidence type="ECO:0000256" key="2">
    <source>
        <dbReference type="SAM" id="MobiDB-lite"/>
    </source>
</evidence>
<evidence type="ECO:0000256" key="1">
    <source>
        <dbReference type="PROSITE-ProRule" id="PRU00325"/>
    </source>
</evidence>
<sequence length="257" mass="26550">MSPAPAARPGAEWARLLRGLAPDPAPPLWRRARALAESGAVSGLKVLPGEAAAQVRGPGGPAAASLLWPPAQDQEWDRAARALADQPVFRDAVLAGLLPVEAGRVWELVGWPALPRRFGEVACVCSCPAWEDPCVHAAALLFALADQVERDPFTVAAWRGCAREELLERVRRAAAPDPAPAAAADPGEFWAAPPLPALPPLPGDPAATWAPPPGGADGEDVAAVLAPLYARLLRAETAPDPGAAPGQDPPPPPPAKG</sequence>